<evidence type="ECO:0000313" key="1">
    <source>
        <dbReference type="EMBL" id="MPC22833.1"/>
    </source>
</evidence>
<evidence type="ECO:0000313" key="2">
    <source>
        <dbReference type="Proteomes" id="UP000324222"/>
    </source>
</evidence>
<comment type="caution">
    <text evidence="1">The sequence shown here is derived from an EMBL/GenBank/DDBJ whole genome shotgun (WGS) entry which is preliminary data.</text>
</comment>
<sequence length="172" mass="19205">MRIEKVGGNREEATDSCLRQLCFEISILGDFNVHQELWLSSPSIDHPSELPFNFTIPHDRQQLVQHPTRIPDHLGDTPNIFNLFLIYNPSVYAVTLSSPLGSSDHNLISVSCPISSIQFRIPQGGGSSGVLPLPVGRSEEKKMRFSRGEAVFYKLKIKSKTKNAAEVNEEKS</sequence>
<protein>
    <recommendedName>
        <fullName evidence="3">Endonuclease/exonuclease/phosphatase domain-containing protein</fullName>
    </recommendedName>
</protein>
<name>A0A5B7DPC5_PORTR</name>
<reference evidence="1 2" key="1">
    <citation type="submission" date="2019-05" db="EMBL/GenBank/DDBJ databases">
        <title>Another draft genome of Portunus trituberculatus and its Hox gene families provides insights of decapod evolution.</title>
        <authorList>
            <person name="Jeong J.-H."/>
            <person name="Song I."/>
            <person name="Kim S."/>
            <person name="Choi T."/>
            <person name="Kim D."/>
            <person name="Ryu S."/>
            <person name="Kim W."/>
        </authorList>
    </citation>
    <scope>NUCLEOTIDE SEQUENCE [LARGE SCALE GENOMIC DNA]</scope>
    <source>
        <tissue evidence="1">Muscle</tissue>
    </source>
</reference>
<accession>A0A5B7DPC5</accession>
<dbReference type="Proteomes" id="UP000324222">
    <property type="component" value="Unassembled WGS sequence"/>
</dbReference>
<organism evidence="1 2">
    <name type="scientific">Portunus trituberculatus</name>
    <name type="common">Swimming crab</name>
    <name type="synonym">Neptunus trituberculatus</name>
    <dbReference type="NCBI Taxonomy" id="210409"/>
    <lineage>
        <taxon>Eukaryota</taxon>
        <taxon>Metazoa</taxon>
        <taxon>Ecdysozoa</taxon>
        <taxon>Arthropoda</taxon>
        <taxon>Crustacea</taxon>
        <taxon>Multicrustacea</taxon>
        <taxon>Malacostraca</taxon>
        <taxon>Eumalacostraca</taxon>
        <taxon>Eucarida</taxon>
        <taxon>Decapoda</taxon>
        <taxon>Pleocyemata</taxon>
        <taxon>Brachyura</taxon>
        <taxon>Eubrachyura</taxon>
        <taxon>Portunoidea</taxon>
        <taxon>Portunidae</taxon>
        <taxon>Portuninae</taxon>
        <taxon>Portunus</taxon>
    </lineage>
</organism>
<dbReference type="EMBL" id="VSRR010001132">
    <property type="protein sequence ID" value="MPC22833.1"/>
    <property type="molecule type" value="Genomic_DNA"/>
</dbReference>
<keyword evidence="2" id="KW-1185">Reference proteome</keyword>
<proteinExistence type="predicted"/>
<gene>
    <name evidence="1" type="ORF">E2C01_015860</name>
</gene>
<evidence type="ECO:0008006" key="3">
    <source>
        <dbReference type="Google" id="ProtNLM"/>
    </source>
</evidence>
<dbReference type="AlphaFoldDB" id="A0A5B7DPC5"/>